<dbReference type="InterPro" id="IPR008979">
    <property type="entry name" value="Galactose-bd-like_sf"/>
</dbReference>
<accession>A0A1J4JW61</accession>
<reference evidence="1" key="1">
    <citation type="submission" date="2016-10" db="EMBL/GenBank/DDBJ databases">
        <authorList>
            <person name="Benchimol M."/>
            <person name="Almeida L.G."/>
            <person name="Vasconcelos A.T."/>
            <person name="Perreira-Neves A."/>
            <person name="Rosa I.A."/>
            <person name="Tasca T."/>
            <person name="Bogo M.R."/>
            <person name="de Souza W."/>
        </authorList>
    </citation>
    <scope>NUCLEOTIDE SEQUENCE [LARGE SCALE GENOMIC DNA]</scope>
    <source>
        <strain evidence="1">K</strain>
    </source>
</reference>
<dbReference type="GeneID" id="94842546"/>
<proteinExistence type="predicted"/>
<dbReference type="RefSeq" id="XP_068354900.1">
    <property type="nucleotide sequence ID" value="XM_068507842.1"/>
</dbReference>
<keyword evidence="2" id="KW-1185">Reference proteome</keyword>
<dbReference type="Proteomes" id="UP000179807">
    <property type="component" value="Unassembled WGS sequence"/>
</dbReference>
<name>A0A1J4JW61_9EUKA</name>
<protein>
    <recommendedName>
        <fullName evidence="3">F5/8 type C domain-containing protein</fullName>
    </recommendedName>
</protein>
<dbReference type="SUPFAM" id="SSF49785">
    <property type="entry name" value="Galactose-binding domain-like"/>
    <property type="match status" value="2"/>
</dbReference>
<gene>
    <name evidence="1" type="ORF">TRFO_31278</name>
</gene>
<dbReference type="Gene3D" id="2.60.120.260">
    <property type="entry name" value="Galactose-binding domain-like"/>
    <property type="match status" value="2"/>
</dbReference>
<organism evidence="1 2">
    <name type="scientific">Tritrichomonas foetus</name>
    <dbReference type="NCBI Taxonomy" id="1144522"/>
    <lineage>
        <taxon>Eukaryota</taxon>
        <taxon>Metamonada</taxon>
        <taxon>Parabasalia</taxon>
        <taxon>Tritrichomonadida</taxon>
        <taxon>Tritrichomonadidae</taxon>
        <taxon>Tritrichomonas</taxon>
    </lineage>
</organism>
<evidence type="ECO:0008006" key="3">
    <source>
        <dbReference type="Google" id="ProtNLM"/>
    </source>
</evidence>
<sequence>MTFSSAIQFLIITIEKKSPTVFLTKIESRFFLFGMSRDIPTINSDDDINDYIAHTQVDQDMIEAEKIMTNIITNKYKPKESVFVFDSFNDFADSNSSSDDEGDITSLNYNPADVLKYHKDKNFINLPIPQLQTFFSDPQIDVSHPNKIVRILLKIADAHPLEASRLFHCIKFESLSRRSKISVLENKNIDHLFAFPDLLSSTAKTLSEKKHRSKSKRTIKQIPVDGDLTNGVNSYLSIISHGNPYLKGIVNVYGNTRCSPIFYKFNNPSSTDYFVSLDRPFSSVFVDFGDNRPILTKYSLFSYPGNTLHMKSWDISGSNDLLHWDILHLEKKNFTLSKKHNITITLKSNTQNYRYYRIHQLTNNMNGSNELALSNVELFGKETEQDQEFNLIQEYSTKKKSPEDVQPICFSSDDFLYRLFDPSWTGFYESRNDENSHIVFDFIEKKVCVTHYSIRQETVQSSFLRNWKIEGSNDSCEWKLIDERKDDKTLCITTRNAIFECQNATTECYRFIKLTQTGLSTGGDKSLRITMIEFFGSIAFL</sequence>
<evidence type="ECO:0000313" key="2">
    <source>
        <dbReference type="Proteomes" id="UP000179807"/>
    </source>
</evidence>
<comment type="caution">
    <text evidence="1">The sequence shown here is derived from an EMBL/GenBank/DDBJ whole genome shotgun (WGS) entry which is preliminary data.</text>
</comment>
<dbReference type="OrthoDB" id="19132at2759"/>
<dbReference type="AlphaFoldDB" id="A0A1J4JW61"/>
<evidence type="ECO:0000313" key="1">
    <source>
        <dbReference type="EMBL" id="OHT01764.1"/>
    </source>
</evidence>
<dbReference type="PANTHER" id="PTHR47457">
    <property type="entry name" value="OS05G0345500 PROTEIN"/>
    <property type="match status" value="1"/>
</dbReference>
<dbReference type="EMBL" id="MLAK01000895">
    <property type="protein sequence ID" value="OHT01764.1"/>
    <property type="molecule type" value="Genomic_DNA"/>
</dbReference>
<dbReference type="VEuPathDB" id="TrichDB:TRFO_31278"/>
<dbReference type="PANTHER" id="PTHR47457:SF1">
    <property type="entry name" value="BTB DOMAIN-CONTAINING PROTEIN-RELATED"/>
    <property type="match status" value="1"/>
</dbReference>